<dbReference type="GO" id="GO:0003700">
    <property type="term" value="F:DNA-binding transcription factor activity"/>
    <property type="evidence" value="ECO:0007669"/>
    <property type="project" value="TreeGrafter"/>
</dbReference>
<reference evidence="4 5" key="1">
    <citation type="submission" date="2013-02" db="EMBL/GenBank/DDBJ databases">
        <title>Whole genome shotgun sequence of Gordonia malaquae NBRC 108250.</title>
        <authorList>
            <person name="Yoshida I."/>
            <person name="Hosoyama A."/>
            <person name="Tsuchikane K."/>
            <person name="Ando Y."/>
            <person name="Baba S."/>
            <person name="Ohji S."/>
            <person name="Hamada M."/>
            <person name="Tamura T."/>
            <person name="Yamazoe A."/>
            <person name="Yamazaki S."/>
            <person name="Fujita N."/>
        </authorList>
    </citation>
    <scope>NUCLEOTIDE SEQUENCE [LARGE SCALE GENOMIC DNA]</scope>
    <source>
        <strain evidence="4 5">NBRC 108250</strain>
    </source>
</reference>
<feature type="domain" description="HTH tetR-type" evidence="3">
    <location>
        <begin position="2"/>
        <end position="62"/>
    </location>
</feature>
<dbReference type="SUPFAM" id="SSF46689">
    <property type="entry name" value="Homeodomain-like"/>
    <property type="match status" value="1"/>
</dbReference>
<organism evidence="4 5">
    <name type="scientific">Gordonia malaquae NBRC 108250</name>
    <dbReference type="NCBI Taxonomy" id="1223542"/>
    <lineage>
        <taxon>Bacteria</taxon>
        <taxon>Bacillati</taxon>
        <taxon>Actinomycetota</taxon>
        <taxon>Actinomycetes</taxon>
        <taxon>Mycobacteriales</taxon>
        <taxon>Gordoniaceae</taxon>
        <taxon>Gordonia</taxon>
    </lineage>
</organism>
<dbReference type="Pfam" id="PF00440">
    <property type="entry name" value="TetR_N"/>
    <property type="match status" value="1"/>
</dbReference>
<evidence type="ECO:0000313" key="4">
    <source>
        <dbReference type="EMBL" id="GAC78067.1"/>
    </source>
</evidence>
<dbReference type="EMBL" id="BAOP01000002">
    <property type="protein sequence ID" value="GAC78067.1"/>
    <property type="molecule type" value="Genomic_DNA"/>
</dbReference>
<name>M3US65_GORML</name>
<dbReference type="eggNOG" id="COG1309">
    <property type="taxonomic scope" value="Bacteria"/>
</dbReference>
<dbReference type="Gene3D" id="1.10.357.10">
    <property type="entry name" value="Tetracycline Repressor, domain 2"/>
    <property type="match status" value="1"/>
</dbReference>
<dbReference type="InterPro" id="IPR050109">
    <property type="entry name" value="HTH-type_TetR-like_transc_reg"/>
</dbReference>
<evidence type="ECO:0000313" key="5">
    <source>
        <dbReference type="Proteomes" id="UP000035009"/>
    </source>
</evidence>
<keyword evidence="1 2" id="KW-0238">DNA-binding</keyword>
<dbReference type="InterPro" id="IPR009057">
    <property type="entry name" value="Homeodomain-like_sf"/>
</dbReference>
<evidence type="ECO:0000256" key="2">
    <source>
        <dbReference type="PROSITE-ProRule" id="PRU00335"/>
    </source>
</evidence>
<dbReference type="STRING" id="410332.SAMN04488550_3458"/>
<sequence length="185" mass="19867">MTDNRMRILEALAAEVEESGYSATTVADIVRRARVSRRTFYESFPDRDSCYLALADHINTTMVDAVGAAFDAVADAPLDDRVERALRTFVTVAAAAPGITLSLHRELPALGAAGMRQRREMLTRFADLVTSHIDGESATPIAAMFLVSGFNEVIASAIEDGTDPAAALPALRRLVLASLDADVDD</sequence>
<evidence type="ECO:0000256" key="1">
    <source>
        <dbReference type="ARBA" id="ARBA00023125"/>
    </source>
</evidence>
<dbReference type="AlphaFoldDB" id="M3US65"/>
<accession>M3US65</accession>
<dbReference type="PROSITE" id="PS50977">
    <property type="entry name" value="HTH_TETR_2"/>
    <property type="match status" value="1"/>
</dbReference>
<keyword evidence="5" id="KW-1185">Reference proteome</keyword>
<dbReference type="RefSeq" id="WP_008375881.1">
    <property type="nucleotide sequence ID" value="NZ_BAOP01000002.1"/>
</dbReference>
<dbReference type="PANTHER" id="PTHR30055:SF187">
    <property type="entry name" value="TRANSCRIPTIONAL REGULATORY PROTEIN"/>
    <property type="match status" value="1"/>
</dbReference>
<dbReference type="OrthoDB" id="5242485at2"/>
<dbReference type="PANTHER" id="PTHR30055">
    <property type="entry name" value="HTH-TYPE TRANSCRIPTIONAL REGULATOR RUTR"/>
    <property type="match status" value="1"/>
</dbReference>
<dbReference type="InterPro" id="IPR001647">
    <property type="entry name" value="HTH_TetR"/>
</dbReference>
<protein>
    <submittedName>
        <fullName evidence="4">Putative TetR family transcriptional regulator</fullName>
    </submittedName>
</protein>
<dbReference type="GO" id="GO:0000976">
    <property type="term" value="F:transcription cis-regulatory region binding"/>
    <property type="evidence" value="ECO:0007669"/>
    <property type="project" value="TreeGrafter"/>
</dbReference>
<feature type="DNA-binding region" description="H-T-H motif" evidence="2">
    <location>
        <begin position="25"/>
        <end position="44"/>
    </location>
</feature>
<dbReference type="Proteomes" id="UP000035009">
    <property type="component" value="Unassembled WGS sequence"/>
</dbReference>
<evidence type="ECO:0000259" key="3">
    <source>
        <dbReference type="PROSITE" id="PS50977"/>
    </source>
</evidence>
<gene>
    <name evidence="4" type="ORF">GM1_002_00450</name>
</gene>
<proteinExistence type="predicted"/>
<comment type="caution">
    <text evidence="4">The sequence shown here is derived from an EMBL/GenBank/DDBJ whole genome shotgun (WGS) entry which is preliminary data.</text>
</comment>